<gene>
    <name evidence="6" type="ORF">HK103_004589</name>
</gene>
<dbReference type="InterPro" id="IPR038491">
    <property type="entry name" value="Velvet_dom_sf"/>
</dbReference>
<evidence type="ECO:0000256" key="1">
    <source>
        <dbReference type="ARBA" id="ARBA00004123"/>
    </source>
</evidence>
<dbReference type="PANTHER" id="PTHR33572">
    <property type="entry name" value="SPORE DEVELOPMENT REGULATOR VOSA"/>
    <property type="match status" value="1"/>
</dbReference>
<dbReference type="PROSITE" id="PS51821">
    <property type="entry name" value="VELVET"/>
    <property type="match status" value="1"/>
</dbReference>
<dbReference type="Proteomes" id="UP001210925">
    <property type="component" value="Unassembled WGS sequence"/>
</dbReference>
<dbReference type="Gene3D" id="2.60.40.3960">
    <property type="entry name" value="Velvet domain"/>
    <property type="match status" value="1"/>
</dbReference>
<evidence type="ECO:0000313" key="7">
    <source>
        <dbReference type="Proteomes" id="UP001210925"/>
    </source>
</evidence>
<name>A0AAD5UJ65_9FUNG</name>
<evidence type="ECO:0000313" key="6">
    <source>
        <dbReference type="EMBL" id="KAJ3257369.1"/>
    </source>
</evidence>
<comment type="subcellular location">
    <subcellularLocation>
        <location evidence="1">Nucleus</location>
    </subcellularLocation>
</comment>
<keyword evidence="4" id="KW-0539">Nucleus</keyword>
<dbReference type="EMBL" id="JADGKB010000039">
    <property type="protein sequence ID" value="KAJ3257369.1"/>
    <property type="molecule type" value="Genomic_DNA"/>
</dbReference>
<sequence>MSKICLEQMRFLCNVILYGKDSNAEHVLVGSVAALKRYQENVFGDTIQEGVVLKDPEDGKWRIFFIFNNLYIKTPGCYRFKCQLLDFNSPTVKLVELETQQFEIFGIKAFVRDRSLTMLMRSFEKQGITLNKKLC</sequence>
<feature type="domain" description="Velvet" evidence="5">
    <location>
        <begin position="1"/>
        <end position="133"/>
    </location>
</feature>
<protein>
    <recommendedName>
        <fullName evidence="5">Velvet domain-containing protein</fullName>
    </recommendedName>
</protein>
<keyword evidence="2" id="KW-0805">Transcription regulation</keyword>
<keyword evidence="3" id="KW-0804">Transcription</keyword>
<accession>A0AAD5UJ65</accession>
<evidence type="ECO:0000256" key="2">
    <source>
        <dbReference type="ARBA" id="ARBA00023015"/>
    </source>
</evidence>
<keyword evidence="7" id="KW-1185">Reference proteome</keyword>
<reference evidence="6" key="1">
    <citation type="submission" date="2020-05" db="EMBL/GenBank/DDBJ databases">
        <title>Phylogenomic resolution of chytrid fungi.</title>
        <authorList>
            <person name="Stajich J.E."/>
            <person name="Amses K."/>
            <person name="Simmons R."/>
            <person name="Seto K."/>
            <person name="Myers J."/>
            <person name="Bonds A."/>
            <person name="Quandt C.A."/>
            <person name="Barry K."/>
            <person name="Liu P."/>
            <person name="Grigoriev I."/>
            <person name="Longcore J.E."/>
            <person name="James T.Y."/>
        </authorList>
    </citation>
    <scope>NUCLEOTIDE SEQUENCE</scope>
    <source>
        <strain evidence="6">PLAUS21</strain>
    </source>
</reference>
<dbReference type="InterPro" id="IPR037525">
    <property type="entry name" value="Velvet_dom"/>
</dbReference>
<organism evidence="6 7">
    <name type="scientific">Boothiomyces macroporosus</name>
    <dbReference type="NCBI Taxonomy" id="261099"/>
    <lineage>
        <taxon>Eukaryota</taxon>
        <taxon>Fungi</taxon>
        <taxon>Fungi incertae sedis</taxon>
        <taxon>Chytridiomycota</taxon>
        <taxon>Chytridiomycota incertae sedis</taxon>
        <taxon>Chytridiomycetes</taxon>
        <taxon>Rhizophydiales</taxon>
        <taxon>Terramycetaceae</taxon>
        <taxon>Boothiomyces</taxon>
    </lineage>
</organism>
<evidence type="ECO:0000256" key="4">
    <source>
        <dbReference type="ARBA" id="ARBA00023242"/>
    </source>
</evidence>
<proteinExistence type="predicted"/>
<evidence type="ECO:0000259" key="5">
    <source>
        <dbReference type="PROSITE" id="PS51821"/>
    </source>
</evidence>
<evidence type="ECO:0000256" key="3">
    <source>
        <dbReference type="ARBA" id="ARBA00023163"/>
    </source>
</evidence>
<dbReference type="InterPro" id="IPR021740">
    <property type="entry name" value="Velvet"/>
</dbReference>
<dbReference type="PANTHER" id="PTHR33572:SF15">
    <property type="entry name" value="VELVET DOMAIN-CONTAINING PROTEIN"/>
    <property type="match status" value="1"/>
</dbReference>
<dbReference type="GO" id="GO:0005634">
    <property type="term" value="C:nucleus"/>
    <property type="evidence" value="ECO:0007669"/>
    <property type="project" value="UniProtKB-SubCell"/>
</dbReference>
<comment type="caution">
    <text evidence="6">The sequence shown here is derived from an EMBL/GenBank/DDBJ whole genome shotgun (WGS) entry which is preliminary data.</text>
</comment>
<dbReference type="Pfam" id="PF11754">
    <property type="entry name" value="Velvet"/>
    <property type="match status" value="1"/>
</dbReference>
<dbReference type="AlphaFoldDB" id="A0AAD5UJ65"/>